<dbReference type="PANTHER" id="PTHR31191:SF4">
    <property type="entry name" value="CENTROSOMAL PROTEIN OF 126 KDA"/>
    <property type="match status" value="1"/>
</dbReference>
<name>A0AAJ7LE13_LATCA</name>
<feature type="compositionally biased region" description="Basic and acidic residues" evidence="1">
    <location>
        <begin position="77"/>
        <end position="88"/>
    </location>
</feature>
<proteinExistence type="predicted"/>
<evidence type="ECO:0000313" key="2">
    <source>
        <dbReference type="Proteomes" id="UP000694890"/>
    </source>
</evidence>
<feature type="region of interest" description="Disordered" evidence="1">
    <location>
        <begin position="654"/>
        <end position="693"/>
    </location>
</feature>
<protein>
    <submittedName>
        <fullName evidence="3">Centrosomal protein of 126 kDa</fullName>
    </submittedName>
</protein>
<reference evidence="3" key="1">
    <citation type="submission" date="2025-08" db="UniProtKB">
        <authorList>
            <consortium name="RefSeq"/>
        </authorList>
    </citation>
    <scope>IDENTIFICATION</scope>
    <source>
        <tissue evidence="3">Brain</tissue>
    </source>
</reference>
<dbReference type="GO" id="GO:0007052">
    <property type="term" value="P:mitotic spindle organization"/>
    <property type="evidence" value="ECO:0007669"/>
    <property type="project" value="InterPro"/>
</dbReference>
<feature type="compositionally biased region" description="Basic and acidic residues" evidence="1">
    <location>
        <begin position="273"/>
        <end position="284"/>
    </location>
</feature>
<organism evidence="2 3">
    <name type="scientific">Lates calcarifer</name>
    <name type="common">Barramundi</name>
    <name type="synonym">Holocentrus calcarifer</name>
    <dbReference type="NCBI Taxonomy" id="8187"/>
    <lineage>
        <taxon>Eukaryota</taxon>
        <taxon>Metazoa</taxon>
        <taxon>Chordata</taxon>
        <taxon>Craniata</taxon>
        <taxon>Vertebrata</taxon>
        <taxon>Euteleostomi</taxon>
        <taxon>Actinopterygii</taxon>
        <taxon>Neopterygii</taxon>
        <taxon>Teleostei</taxon>
        <taxon>Neoteleostei</taxon>
        <taxon>Acanthomorphata</taxon>
        <taxon>Carangaria</taxon>
        <taxon>Carangaria incertae sedis</taxon>
        <taxon>Centropomidae</taxon>
        <taxon>Lates</taxon>
    </lineage>
</organism>
<feature type="compositionally biased region" description="Basic and acidic residues" evidence="1">
    <location>
        <begin position="212"/>
        <end position="221"/>
    </location>
</feature>
<feature type="compositionally biased region" description="Polar residues" evidence="1">
    <location>
        <begin position="200"/>
        <end position="211"/>
    </location>
</feature>
<feature type="compositionally biased region" description="Basic and acidic residues" evidence="1">
    <location>
        <begin position="180"/>
        <end position="199"/>
    </location>
</feature>
<dbReference type="KEGG" id="lcf:108876167"/>
<dbReference type="GO" id="GO:0030496">
    <property type="term" value="C:midbody"/>
    <property type="evidence" value="ECO:0007669"/>
    <property type="project" value="TreeGrafter"/>
</dbReference>
<feature type="compositionally biased region" description="Polar residues" evidence="1">
    <location>
        <begin position="890"/>
        <end position="899"/>
    </location>
</feature>
<evidence type="ECO:0000313" key="3">
    <source>
        <dbReference type="RefSeq" id="XP_018521027.1"/>
    </source>
</evidence>
<feature type="region of interest" description="Disordered" evidence="1">
    <location>
        <begin position="74"/>
        <end position="103"/>
    </location>
</feature>
<dbReference type="GeneID" id="108876167"/>
<feature type="region of interest" description="Disordered" evidence="1">
    <location>
        <begin position="858"/>
        <end position="899"/>
    </location>
</feature>
<sequence length="1032" mass="115047">MQVLRDNFFYHSNSRLGADGGLENERQLLVEEQKLCKARARKFSLETTRRRKALEERRKQWDVQEQRLRENILQQRRQREQDATERFQRAHLPPSQRRRQSFRRNVPNIEDALNQLQGTLSSYTEQSSFLSSASNITRSCTPSPKPPTVSKSSHRQALSAVEAYTKLLQEQSMTCFKSSQETEKTQEKQQDHSPQDSHLSDSCNSESPSSKDSLENEEPNHSTKNLQCSYSSFLLDSEKPHRNPSKQNDLFPATDLTLSAMLLLDDNLTQSQKQHESKQKKQEDSEGPNNNHISKPSWGFTSEQTPKTETQPALHNCNLLTLCEIISADREHFEVNPPQNSPSDNISVRNGVTPDNRALESSCPKQEALLDLRQWGVHDDRQLKHPSATEILLPAKNGNSKDILFGAPPKPNILLNDSTTDNASQEGTLKKICRESCYLSSQKEPSSSTNNLNKISNSEPTTEKPINTALLQCAGLSNIQSDTLKCLECPEEEVQKLPVSVGTSHSVCEVRFIKGILKKQSKYMSGDATCVYGSGHLIFAKQVALAIRDSVELTRTKTKDMESNTIKKKLRWFDEVHVEKEDKEQSIMKQMKGMASNLSQSKKNPVDHQLSLTTVSGASKPGPSMTLPASTGYHFTKQAWADVGVQVSLPQERADEVKVPRSSTRTSGPKVPRRERSARVGAGPVSSRTRKGTVIRPQSATEVNQIAKTQGKIIVPRPPPRIESVEEKMAYITKTPYGMDHASVNCKQALVLEQALHKDTSGGFFSPYTHHLIRTDSTVMYTPLPPSYTCPISEGNTNGTPSSGHQETQGSSRRRGMVFSEKGLCLDCTPTDEEISQLWHGVRSALATKDAKSMFRRQALESGRAGRKPCVEQSRQSPGSGNRRLPQPSQPTKQSTEPVRMLSSTYGVAFTDEGLESAAQLHLAEVHTKGPLEERDIVVAMKTAQTQSAGAAQQRSQQQGLTNISLEEQKILLSLDRLNHQLHCVQEHTGSNTGNRVLTLIDAPSTKETKATNHHKNRASSANNCARYQKKF</sequence>
<accession>A0AAJ7LE13</accession>
<dbReference type="CTD" id="57562"/>
<dbReference type="GO" id="GO:1905515">
    <property type="term" value="P:non-motile cilium assembly"/>
    <property type="evidence" value="ECO:0007669"/>
    <property type="project" value="InterPro"/>
</dbReference>
<dbReference type="GO" id="GO:0005813">
    <property type="term" value="C:centrosome"/>
    <property type="evidence" value="ECO:0007669"/>
    <property type="project" value="InterPro"/>
</dbReference>
<feature type="region of interest" description="Disordered" evidence="1">
    <location>
        <begin position="134"/>
        <end position="156"/>
    </location>
</feature>
<feature type="region of interest" description="Disordered" evidence="1">
    <location>
        <begin position="175"/>
        <end position="226"/>
    </location>
</feature>
<gene>
    <name evidence="3" type="primary">cep126</name>
</gene>
<feature type="compositionally biased region" description="Polar residues" evidence="1">
    <location>
        <begin position="794"/>
        <end position="811"/>
    </location>
</feature>
<dbReference type="Proteomes" id="UP000694890">
    <property type="component" value="Linkage group LG21"/>
</dbReference>
<feature type="region of interest" description="Disordered" evidence="1">
    <location>
        <begin position="791"/>
        <end position="816"/>
    </location>
</feature>
<feature type="region of interest" description="Disordered" evidence="1">
    <location>
        <begin position="269"/>
        <end position="312"/>
    </location>
</feature>
<dbReference type="GO" id="GO:0097546">
    <property type="term" value="C:ciliary base"/>
    <property type="evidence" value="ECO:0007669"/>
    <property type="project" value="InterPro"/>
</dbReference>
<feature type="region of interest" description="Disordered" evidence="1">
    <location>
        <begin position="334"/>
        <end position="359"/>
    </location>
</feature>
<dbReference type="Pfam" id="PF15352">
    <property type="entry name" value="K1377"/>
    <property type="match status" value="2"/>
</dbReference>
<feature type="region of interest" description="Disordered" evidence="1">
    <location>
        <begin position="441"/>
        <end position="461"/>
    </location>
</feature>
<dbReference type="GO" id="GO:0031122">
    <property type="term" value="P:cytoplasmic microtubule organization"/>
    <property type="evidence" value="ECO:0007669"/>
    <property type="project" value="InterPro"/>
</dbReference>
<evidence type="ECO:0000256" key="1">
    <source>
        <dbReference type="SAM" id="MobiDB-lite"/>
    </source>
</evidence>
<feature type="compositionally biased region" description="Polar residues" evidence="1">
    <location>
        <begin position="287"/>
        <end position="312"/>
    </location>
</feature>
<feature type="compositionally biased region" description="Polar residues" evidence="1">
    <location>
        <begin position="441"/>
        <end position="460"/>
    </location>
</feature>
<dbReference type="InterPro" id="IPR028257">
    <property type="entry name" value="CEP126"/>
</dbReference>
<dbReference type="AlphaFoldDB" id="A0AAJ7LE13"/>
<dbReference type="PANTHER" id="PTHR31191">
    <property type="entry name" value="CENTROSOMAL PROTEIN CEP126"/>
    <property type="match status" value="1"/>
</dbReference>
<dbReference type="RefSeq" id="XP_018521027.1">
    <property type="nucleotide sequence ID" value="XM_018665511.1"/>
</dbReference>
<feature type="region of interest" description="Disordered" evidence="1">
    <location>
        <begin position="1007"/>
        <end position="1032"/>
    </location>
</feature>
<feature type="compositionally biased region" description="Polar residues" evidence="1">
    <location>
        <begin position="337"/>
        <end position="350"/>
    </location>
</feature>